<dbReference type="EMBL" id="JACCHK010000001">
    <property type="protein sequence ID" value="NYH45269.1"/>
    <property type="molecule type" value="Genomic_DNA"/>
</dbReference>
<proteinExistence type="predicted"/>
<organism evidence="4 5">
    <name type="scientific">Micromonospora jinlongensis</name>
    <dbReference type="NCBI Taxonomy" id="1287877"/>
    <lineage>
        <taxon>Bacteria</taxon>
        <taxon>Bacillati</taxon>
        <taxon>Actinomycetota</taxon>
        <taxon>Actinomycetes</taxon>
        <taxon>Micromonosporales</taxon>
        <taxon>Micromonosporaceae</taxon>
        <taxon>Micromonospora</taxon>
    </lineage>
</organism>
<evidence type="ECO:0000313" key="4">
    <source>
        <dbReference type="EMBL" id="NYH45269.1"/>
    </source>
</evidence>
<dbReference type="GO" id="GO:1901137">
    <property type="term" value="P:carbohydrate derivative biosynthetic process"/>
    <property type="evidence" value="ECO:0007669"/>
    <property type="project" value="UniProtKB-ARBA"/>
</dbReference>
<reference evidence="4 5" key="1">
    <citation type="submission" date="2020-07" db="EMBL/GenBank/DDBJ databases">
        <title>Sequencing the genomes of 1000 actinobacteria strains.</title>
        <authorList>
            <person name="Klenk H.-P."/>
        </authorList>
    </citation>
    <scope>NUCLEOTIDE SEQUENCE [LARGE SCALE GENOMIC DNA]</scope>
    <source>
        <strain evidence="4 5">DSM 45876</strain>
    </source>
</reference>
<dbReference type="RefSeq" id="WP_343059954.1">
    <property type="nucleotide sequence ID" value="NZ_JACCHK010000001.1"/>
</dbReference>
<dbReference type="Proteomes" id="UP000523545">
    <property type="component" value="Unassembled WGS sequence"/>
</dbReference>
<sequence length="392" mass="42175">MRIAMVHSSFAIRGGAEQYLRNLSAALTQRGHEVRVFSGPSAHSLPDDVPIRPRVAARLGQPGTRAGKVLTHLGDLVDPTGLRVDALREFAPDVVHVHNWQGLGSLPVGRLVRAYPSVHSVHDHAVCDPNNALGNLGRSPGLDRLLRLRSAWVLRRLSPAVLLFPSERTRRRVLGSAPGVRRVTDRVVSLAMPTSPRCRELPYGGRNVFLYLGALAAHKGVDLLLEAWREAGSATGGTLLIGGDGPLRAEVERLAEDVPSVRYLGHLDEAGKEAAFASAGWLVFPSRGAETFGLVCAEALVAGRPVIANAVAAPPMASDGSVLLFREPNELAELLRRAASMPDGEYDAMTASAIEDGRRLDWDRHVDTIIQSYESVVAAPADGRPSFKVTTR</sequence>
<name>A0A7Z0BHH7_9ACTN</name>
<dbReference type="InterPro" id="IPR028098">
    <property type="entry name" value="Glyco_trans_4-like_N"/>
</dbReference>
<dbReference type="SUPFAM" id="SSF53756">
    <property type="entry name" value="UDP-Glycosyltransferase/glycogen phosphorylase"/>
    <property type="match status" value="1"/>
</dbReference>
<dbReference type="PANTHER" id="PTHR45947:SF3">
    <property type="entry name" value="SULFOQUINOVOSYL TRANSFERASE SQD2"/>
    <property type="match status" value="1"/>
</dbReference>
<dbReference type="AlphaFoldDB" id="A0A7Z0BHH7"/>
<dbReference type="Pfam" id="PF13692">
    <property type="entry name" value="Glyco_trans_1_4"/>
    <property type="match status" value="1"/>
</dbReference>
<dbReference type="Pfam" id="PF13439">
    <property type="entry name" value="Glyco_transf_4"/>
    <property type="match status" value="1"/>
</dbReference>
<comment type="caution">
    <text evidence="4">The sequence shown here is derived from an EMBL/GenBank/DDBJ whole genome shotgun (WGS) entry which is preliminary data.</text>
</comment>
<evidence type="ECO:0000313" key="5">
    <source>
        <dbReference type="Proteomes" id="UP000523545"/>
    </source>
</evidence>
<dbReference type="GO" id="GO:0016757">
    <property type="term" value="F:glycosyltransferase activity"/>
    <property type="evidence" value="ECO:0007669"/>
    <property type="project" value="UniProtKB-KW"/>
</dbReference>
<dbReference type="PANTHER" id="PTHR45947">
    <property type="entry name" value="SULFOQUINOVOSYL TRANSFERASE SQD2"/>
    <property type="match status" value="1"/>
</dbReference>
<keyword evidence="5" id="KW-1185">Reference proteome</keyword>
<protein>
    <submittedName>
        <fullName evidence="4">Glycosyltransferase involved in cell wall biosynthesis</fullName>
    </submittedName>
</protein>
<feature type="domain" description="Glycosyltransferase subfamily 4-like N-terminal" evidence="3">
    <location>
        <begin position="14"/>
        <end position="174"/>
    </location>
</feature>
<gene>
    <name evidence="4" type="ORF">HNR22_004996</name>
</gene>
<accession>A0A7Z0BHH7</accession>
<keyword evidence="1" id="KW-0328">Glycosyltransferase</keyword>
<dbReference type="Gene3D" id="3.40.50.2000">
    <property type="entry name" value="Glycogen Phosphorylase B"/>
    <property type="match status" value="2"/>
</dbReference>
<evidence type="ECO:0000256" key="2">
    <source>
        <dbReference type="ARBA" id="ARBA00022679"/>
    </source>
</evidence>
<dbReference type="CDD" id="cd03801">
    <property type="entry name" value="GT4_PimA-like"/>
    <property type="match status" value="1"/>
</dbReference>
<evidence type="ECO:0000259" key="3">
    <source>
        <dbReference type="Pfam" id="PF13439"/>
    </source>
</evidence>
<evidence type="ECO:0000256" key="1">
    <source>
        <dbReference type="ARBA" id="ARBA00022676"/>
    </source>
</evidence>
<dbReference type="InterPro" id="IPR050194">
    <property type="entry name" value="Glycosyltransferase_grp1"/>
</dbReference>
<keyword evidence="2 4" id="KW-0808">Transferase</keyword>